<dbReference type="AlphaFoldDB" id="A0AA39WSU5"/>
<dbReference type="InterPro" id="IPR037523">
    <property type="entry name" value="VOC_core"/>
</dbReference>
<dbReference type="InterPro" id="IPR053863">
    <property type="entry name" value="Glyoxy/Ble-like_N"/>
</dbReference>
<dbReference type="Pfam" id="PF22677">
    <property type="entry name" value="Ble-like_N"/>
    <property type="match status" value="1"/>
</dbReference>
<proteinExistence type="predicted"/>
<dbReference type="GO" id="GO:0051213">
    <property type="term" value="F:dioxygenase activity"/>
    <property type="evidence" value="ECO:0007669"/>
    <property type="project" value="UniProtKB-KW"/>
</dbReference>
<dbReference type="EMBL" id="JAULSU010000004">
    <property type="protein sequence ID" value="KAK0620969.1"/>
    <property type="molecule type" value="Genomic_DNA"/>
</dbReference>
<gene>
    <name evidence="2" type="ORF">B0T14DRAFT_567683</name>
</gene>
<evidence type="ECO:0000313" key="2">
    <source>
        <dbReference type="EMBL" id="KAK0620969.1"/>
    </source>
</evidence>
<feature type="domain" description="VOC" evidence="1">
    <location>
        <begin position="17"/>
        <end position="151"/>
    </location>
</feature>
<dbReference type="PROSITE" id="PS51819">
    <property type="entry name" value="VOC"/>
    <property type="match status" value="1"/>
</dbReference>
<evidence type="ECO:0000313" key="3">
    <source>
        <dbReference type="Proteomes" id="UP001175000"/>
    </source>
</evidence>
<comment type="caution">
    <text evidence="2">The sequence shown here is derived from an EMBL/GenBank/DDBJ whole genome shotgun (WGS) entry which is preliminary data.</text>
</comment>
<dbReference type="SUPFAM" id="SSF54593">
    <property type="entry name" value="Glyoxalase/Bleomycin resistance protein/Dihydroxybiphenyl dioxygenase"/>
    <property type="match status" value="1"/>
</dbReference>
<keyword evidence="2" id="KW-0560">Oxidoreductase</keyword>
<evidence type="ECO:0000259" key="1">
    <source>
        <dbReference type="PROSITE" id="PS51819"/>
    </source>
</evidence>
<protein>
    <submittedName>
        <fullName evidence="2">Glyoxalase/Bleomycin resistance protein/Dihydroxybiphenyl dioxygenase</fullName>
    </submittedName>
</protein>
<keyword evidence="2" id="KW-0223">Dioxygenase</keyword>
<dbReference type="InterPro" id="IPR052164">
    <property type="entry name" value="Anthracycline_SecMetBiosynth"/>
</dbReference>
<keyword evidence="3" id="KW-1185">Reference proteome</keyword>
<sequence>MATTVSPDSLTTRPPGEIGWVNIPVTDIGRGVAFYTAVFSWEVHPDIGNGSPGHSVIDGHKQHHFFRKCNLSGSFSILNNPEHLVKVPDAPGTAYAAIGLCLLSDDFDATLKKVVEHGGKVKNKIVLYEGIWGNLAEIIDTEGNYLGVWAPPKKEQV</sequence>
<dbReference type="Gene3D" id="3.10.180.10">
    <property type="entry name" value="2,3-Dihydroxybiphenyl 1,2-Dioxygenase, domain 1"/>
    <property type="match status" value="1"/>
</dbReference>
<organism evidence="2 3">
    <name type="scientific">Immersiella caudata</name>
    <dbReference type="NCBI Taxonomy" id="314043"/>
    <lineage>
        <taxon>Eukaryota</taxon>
        <taxon>Fungi</taxon>
        <taxon>Dikarya</taxon>
        <taxon>Ascomycota</taxon>
        <taxon>Pezizomycotina</taxon>
        <taxon>Sordariomycetes</taxon>
        <taxon>Sordariomycetidae</taxon>
        <taxon>Sordariales</taxon>
        <taxon>Lasiosphaeriaceae</taxon>
        <taxon>Immersiella</taxon>
    </lineage>
</organism>
<dbReference type="PANTHER" id="PTHR33993">
    <property type="entry name" value="GLYOXALASE-RELATED"/>
    <property type="match status" value="1"/>
</dbReference>
<name>A0AA39WSU5_9PEZI</name>
<accession>A0AA39WSU5</accession>
<reference evidence="2" key="1">
    <citation type="submission" date="2023-06" db="EMBL/GenBank/DDBJ databases">
        <title>Genome-scale phylogeny and comparative genomics of the fungal order Sordariales.</title>
        <authorList>
            <consortium name="Lawrence Berkeley National Laboratory"/>
            <person name="Hensen N."/>
            <person name="Bonometti L."/>
            <person name="Westerberg I."/>
            <person name="Brannstrom I.O."/>
            <person name="Guillou S."/>
            <person name="Cros-Aarteil S."/>
            <person name="Calhoun S."/>
            <person name="Haridas S."/>
            <person name="Kuo A."/>
            <person name="Mondo S."/>
            <person name="Pangilinan J."/>
            <person name="Riley R."/>
            <person name="Labutti K."/>
            <person name="Andreopoulos B."/>
            <person name="Lipzen A."/>
            <person name="Chen C."/>
            <person name="Yanf M."/>
            <person name="Daum C."/>
            <person name="Ng V."/>
            <person name="Clum A."/>
            <person name="Steindorff A."/>
            <person name="Ohm R."/>
            <person name="Martin F."/>
            <person name="Silar P."/>
            <person name="Natvig D."/>
            <person name="Lalanne C."/>
            <person name="Gautier V."/>
            <person name="Ament-Velasquez S.L."/>
            <person name="Kruys A."/>
            <person name="Hutchinson M.I."/>
            <person name="Powell A.J."/>
            <person name="Barry K."/>
            <person name="Miller A.N."/>
            <person name="Grigoriev I.V."/>
            <person name="Debuchy R."/>
            <person name="Gladieux P."/>
            <person name="Thoren M.H."/>
            <person name="Johannesson H."/>
        </authorList>
    </citation>
    <scope>NUCLEOTIDE SEQUENCE</scope>
    <source>
        <strain evidence="2">CBS 606.72</strain>
    </source>
</reference>
<dbReference type="Proteomes" id="UP001175000">
    <property type="component" value="Unassembled WGS sequence"/>
</dbReference>
<dbReference type="InterPro" id="IPR029068">
    <property type="entry name" value="Glyas_Bleomycin-R_OHBP_Dase"/>
</dbReference>